<evidence type="ECO:0000313" key="1">
    <source>
        <dbReference type="EMBL" id="MBD1363338.1"/>
    </source>
</evidence>
<dbReference type="Proteomes" id="UP000606600">
    <property type="component" value="Unassembled WGS sequence"/>
</dbReference>
<protein>
    <submittedName>
        <fullName evidence="1">Uncharacterized protein</fullName>
    </submittedName>
</protein>
<evidence type="ECO:0000313" key="2">
    <source>
        <dbReference type="Proteomes" id="UP000606600"/>
    </source>
</evidence>
<keyword evidence="2" id="KW-1185">Reference proteome</keyword>
<name>A0ABR7WLZ3_9SPHI</name>
<comment type="caution">
    <text evidence="1">The sequence shown here is derived from an EMBL/GenBank/DDBJ whole genome shotgun (WGS) entry which is preliminary data.</text>
</comment>
<proteinExistence type="predicted"/>
<organism evidence="1 2">
    <name type="scientific">Mucilaginibacter pankratovii</name>
    <dbReference type="NCBI Taxonomy" id="2772110"/>
    <lineage>
        <taxon>Bacteria</taxon>
        <taxon>Pseudomonadati</taxon>
        <taxon>Bacteroidota</taxon>
        <taxon>Sphingobacteriia</taxon>
        <taxon>Sphingobacteriales</taxon>
        <taxon>Sphingobacteriaceae</taxon>
        <taxon>Mucilaginibacter</taxon>
    </lineage>
</organism>
<accession>A0ABR7WLZ3</accession>
<sequence length="156" mass="17410">MKITGQIFLKSFLLCVIATCLALGLSSFHRSVKAPVNTVSADSLFGDQKVREVLTSQQLFMVKVSPVKGKNAKKGLFDFKAELRDAFMVILYDKDTSRTELDWVMCPDGKCPIATTYRSGTPGYKQLDVWIANARKSNAESKKRLESLARRAVKTK</sequence>
<dbReference type="RefSeq" id="WP_191188018.1">
    <property type="nucleotide sequence ID" value="NZ_JACWMY010000003.1"/>
</dbReference>
<dbReference type="EMBL" id="JACWMY010000003">
    <property type="protein sequence ID" value="MBD1363338.1"/>
    <property type="molecule type" value="Genomic_DNA"/>
</dbReference>
<gene>
    <name evidence="1" type="ORF">IDJ77_05890</name>
</gene>
<reference evidence="1 2" key="1">
    <citation type="submission" date="2020-09" db="EMBL/GenBank/DDBJ databases">
        <title>Novel species of Mucilaginibacter isolated from a glacier on the Tibetan Plateau.</title>
        <authorList>
            <person name="Liu Q."/>
            <person name="Xin Y.-H."/>
        </authorList>
    </citation>
    <scope>NUCLEOTIDE SEQUENCE [LARGE SCALE GENOMIC DNA]</scope>
    <source>
        <strain evidence="1 2">ZT4R22</strain>
    </source>
</reference>